<dbReference type="GO" id="GO:0003677">
    <property type="term" value="F:DNA binding"/>
    <property type="evidence" value="ECO:0007669"/>
    <property type="project" value="UniProtKB-KW"/>
</dbReference>
<proteinExistence type="predicted"/>
<reference evidence="4" key="1">
    <citation type="submission" date="2024-07" db="EMBL/GenBank/DDBJ databases">
        <title>Two chromosome-level genome assemblies of Korean endemic species Abeliophyllum distichum and Forsythia ovata (Oleaceae).</title>
        <authorList>
            <person name="Jang H."/>
        </authorList>
    </citation>
    <scope>NUCLEOTIDE SEQUENCE [LARGE SCALE GENOMIC DNA]</scope>
</reference>
<comment type="caution">
    <text evidence="3">The sequence shown here is derived from an EMBL/GenBank/DDBJ whole genome shotgun (WGS) entry which is preliminary data.</text>
</comment>
<evidence type="ECO:0000313" key="4">
    <source>
        <dbReference type="Proteomes" id="UP001604277"/>
    </source>
</evidence>
<gene>
    <name evidence="3" type="ORF">Fot_05932</name>
</gene>
<name>A0ABD1WRK6_9LAMI</name>
<evidence type="ECO:0000259" key="2">
    <source>
        <dbReference type="PROSITE" id="PS51253"/>
    </source>
</evidence>
<evidence type="ECO:0000256" key="1">
    <source>
        <dbReference type="ARBA" id="ARBA00023125"/>
    </source>
</evidence>
<accession>A0ABD1WRK6</accession>
<organism evidence="3 4">
    <name type="scientific">Forsythia ovata</name>
    <dbReference type="NCBI Taxonomy" id="205694"/>
    <lineage>
        <taxon>Eukaryota</taxon>
        <taxon>Viridiplantae</taxon>
        <taxon>Streptophyta</taxon>
        <taxon>Embryophyta</taxon>
        <taxon>Tracheophyta</taxon>
        <taxon>Spermatophyta</taxon>
        <taxon>Magnoliopsida</taxon>
        <taxon>eudicotyledons</taxon>
        <taxon>Gunneridae</taxon>
        <taxon>Pentapetalae</taxon>
        <taxon>asterids</taxon>
        <taxon>lamiids</taxon>
        <taxon>Lamiales</taxon>
        <taxon>Oleaceae</taxon>
        <taxon>Forsythieae</taxon>
        <taxon>Forsythia</taxon>
    </lineage>
</organism>
<feature type="domain" description="HTH CENPB-type" evidence="2">
    <location>
        <begin position="55"/>
        <end position="123"/>
    </location>
</feature>
<protein>
    <submittedName>
        <fullName evidence="3">HTH CenpB-type DNA-binding domain</fullName>
    </submittedName>
</protein>
<dbReference type="InterPro" id="IPR006600">
    <property type="entry name" value="HTH_CenpB_DNA-bd_dom"/>
</dbReference>
<dbReference type="EMBL" id="JBFOLJ010000002">
    <property type="protein sequence ID" value="KAL2552313.1"/>
    <property type="molecule type" value="Genomic_DNA"/>
</dbReference>
<dbReference type="Gene3D" id="1.10.10.60">
    <property type="entry name" value="Homeodomain-like"/>
    <property type="match status" value="1"/>
</dbReference>
<sequence>MLKDLKFMQANNLSITQSAHAKWAIKLSKILTQGTISNILSKRQQHVSMASNDLTAKRQRTVAHPKLDATLVNWVLQCQARQVALSAELVKEKDCQFASTNNMKAWPQMISRLNVKEQWHTQT</sequence>
<keyword evidence="4" id="KW-1185">Reference proteome</keyword>
<evidence type="ECO:0000313" key="3">
    <source>
        <dbReference type="EMBL" id="KAL2552313.1"/>
    </source>
</evidence>
<keyword evidence="1 3" id="KW-0238">DNA-binding</keyword>
<dbReference type="AlphaFoldDB" id="A0ABD1WRK6"/>
<dbReference type="Proteomes" id="UP001604277">
    <property type="component" value="Unassembled WGS sequence"/>
</dbReference>
<dbReference type="PROSITE" id="PS51253">
    <property type="entry name" value="HTH_CENPB"/>
    <property type="match status" value="1"/>
</dbReference>